<dbReference type="EMBL" id="JAPDMQ010000075">
    <property type="protein sequence ID" value="KAK0536517.1"/>
    <property type="molecule type" value="Genomic_DNA"/>
</dbReference>
<protein>
    <submittedName>
        <fullName evidence="2">Uncharacterized protein</fullName>
    </submittedName>
</protein>
<sequence>MHHRTASVVPICSQPFEPTELIGREPVSLSSGRRRAYQHQHQHHHHQNRGSISSESESGSSVASSSSSSSSSSSVSAGAESPASLHHHQHHDDEPLGHADISENALVSLGAEPQGGLNVNSAGSHRLAAVAGEGTSTPSSSASSSPTSPTTLPVLFEAHLHYSRGLFDHTSRMWEADRQAIERSRDKARRDSASASSRLSAALGLGLGGSNTTSPPPAAYNGGSARRSSDARQQSQQRALFAGALSRRAKSQHQHHRRGNSAVV</sequence>
<feature type="region of interest" description="Disordered" evidence="1">
    <location>
        <begin position="130"/>
        <end position="150"/>
    </location>
</feature>
<feature type="compositionally biased region" description="Low complexity" evidence="1">
    <location>
        <begin position="135"/>
        <end position="150"/>
    </location>
</feature>
<reference evidence="2" key="1">
    <citation type="journal article" date="2023" name="PhytoFront">
        <title>Draft Genome Resources of Seven Strains of Tilletia horrida, Causal Agent of Kernel Smut of Rice.</title>
        <authorList>
            <person name="Khanal S."/>
            <person name="Antony Babu S."/>
            <person name="Zhou X.G."/>
        </authorList>
    </citation>
    <scope>NUCLEOTIDE SEQUENCE</scope>
    <source>
        <strain evidence="2">TX3</strain>
    </source>
</reference>
<dbReference type="AlphaFoldDB" id="A0AAN6GGV5"/>
<comment type="caution">
    <text evidence="2">The sequence shown here is derived from an EMBL/GenBank/DDBJ whole genome shotgun (WGS) entry which is preliminary data.</text>
</comment>
<evidence type="ECO:0000313" key="3">
    <source>
        <dbReference type="Proteomes" id="UP001176521"/>
    </source>
</evidence>
<feature type="region of interest" description="Disordered" evidence="1">
    <location>
        <begin position="205"/>
        <end position="238"/>
    </location>
</feature>
<evidence type="ECO:0000313" key="2">
    <source>
        <dbReference type="EMBL" id="KAK0536517.1"/>
    </source>
</evidence>
<keyword evidence="3" id="KW-1185">Reference proteome</keyword>
<feature type="compositionally biased region" description="Basic residues" evidence="1">
    <location>
        <begin position="247"/>
        <end position="264"/>
    </location>
</feature>
<feature type="region of interest" description="Disordered" evidence="1">
    <location>
        <begin position="28"/>
        <end position="97"/>
    </location>
</feature>
<accession>A0AAN6GGV5</accession>
<evidence type="ECO:0000256" key="1">
    <source>
        <dbReference type="SAM" id="MobiDB-lite"/>
    </source>
</evidence>
<feature type="region of interest" description="Disordered" evidence="1">
    <location>
        <begin position="245"/>
        <end position="264"/>
    </location>
</feature>
<organism evidence="2 3">
    <name type="scientific">Tilletia horrida</name>
    <dbReference type="NCBI Taxonomy" id="155126"/>
    <lineage>
        <taxon>Eukaryota</taxon>
        <taxon>Fungi</taxon>
        <taxon>Dikarya</taxon>
        <taxon>Basidiomycota</taxon>
        <taxon>Ustilaginomycotina</taxon>
        <taxon>Exobasidiomycetes</taxon>
        <taxon>Tilletiales</taxon>
        <taxon>Tilletiaceae</taxon>
        <taxon>Tilletia</taxon>
    </lineage>
</organism>
<proteinExistence type="predicted"/>
<name>A0AAN6GGV5_9BASI</name>
<feature type="compositionally biased region" description="Low complexity" evidence="1">
    <location>
        <begin position="50"/>
        <end position="81"/>
    </location>
</feature>
<feature type="compositionally biased region" description="Basic residues" evidence="1">
    <location>
        <begin position="32"/>
        <end position="48"/>
    </location>
</feature>
<dbReference type="Proteomes" id="UP001176521">
    <property type="component" value="Unassembled WGS sequence"/>
</dbReference>
<gene>
    <name evidence="2" type="ORF">OC842_001956</name>
</gene>